<evidence type="ECO:0000313" key="2">
    <source>
        <dbReference type="EMBL" id="RLN03185.1"/>
    </source>
</evidence>
<sequence length="178" mass="20240">MDDVNRFVASKVLQHMASEKKRKIADAVSKVLSGVSELLGTFIQDMVETEDSSGPDLRRSKRRRTTKPHRNYDDDEEEEDDVDEDSDYDEDEEEWISSSEDGSDQDPENEDDQQQEEQEDDEEEEVEEEDLVPLRRRLRRMQSDTSIAGKGKTPSASDSIGGEPTLQANGNTRSEAQL</sequence>
<proteinExistence type="predicted"/>
<evidence type="ECO:0000256" key="1">
    <source>
        <dbReference type="SAM" id="MobiDB-lite"/>
    </source>
</evidence>
<feature type="region of interest" description="Disordered" evidence="1">
    <location>
        <begin position="45"/>
        <end position="178"/>
    </location>
</feature>
<reference evidence="3" key="1">
    <citation type="journal article" date="2019" name="Nat. Commun.">
        <title>The genome of broomcorn millet.</title>
        <authorList>
            <person name="Zou C."/>
            <person name="Miki D."/>
            <person name="Li D."/>
            <person name="Tang Q."/>
            <person name="Xiao L."/>
            <person name="Rajput S."/>
            <person name="Deng P."/>
            <person name="Jia W."/>
            <person name="Huang R."/>
            <person name="Zhang M."/>
            <person name="Sun Y."/>
            <person name="Hu J."/>
            <person name="Fu X."/>
            <person name="Schnable P.S."/>
            <person name="Li F."/>
            <person name="Zhang H."/>
            <person name="Feng B."/>
            <person name="Zhu X."/>
            <person name="Liu R."/>
            <person name="Schnable J.C."/>
            <person name="Zhu J.-K."/>
            <person name="Zhang H."/>
        </authorList>
    </citation>
    <scope>NUCLEOTIDE SEQUENCE [LARGE SCALE GENOMIC DNA]</scope>
</reference>
<feature type="compositionally biased region" description="Acidic residues" evidence="1">
    <location>
        <begin position="73"/>
        <end position="131"/>
    </location>
</feature>
<dbReference type="EMBL" id="PQIB02000008">
    <property type="protein sequence ID" value="RLN03185.1"/>
    <property type="molecule type" value="Genomic_DNA"/>
</dbReference>
<feature type="compositionally biased region" description="Polar residues" evidence="1">
    <location>
        <begin position="166"/>
        <end position="178"/>
    </location>
</feature>
<feature type="compositionally biased region" description="Basic residues" evidence="1">
    <location>
        <begin position="59"/>
        <end position="69"/>
    </location>
</feature>
<gene>
    <name evidence="2" type="ORF">C2845_PM13G20580</name>
</gene>
<name>A0A3L6RHH6_PANMI</name>
<keyword evidence="3" id="KW-1185">Reference proteome</keyword>
<organism evidence="2 3">
    <name type="scientific">Panicum miliaceum</name>
    <name type="common">Proso millet</name>
    <name type="synonym">Broomcorn millet</name>
    <dbReference type="NCBI Taxonomy" id="4540"/>
    <lineage>
        <taxon>Eukaryota</taxon>
        <taxon>Viridiplantae</taxon>
        <taxon>Streptophyta</taxon>
        <taxon>Embryophyta</taxon>
        <taxon>Tracheophyta</taxon>
        <taxon>Spermatophyta</taxon>
        <taxon>Magnoliopsida</taxon>
        <taxon>Liliopsida</taxon>
        <taxon>Poales</taxon>
        <taxon>Poaceae</taxon>
        <taxon>PACMAD clade</taxon>
        <taxon>Panicoideae</taxon>
        <taxon>Panicodae</taxon>
        <taxon>Paniceae</taxon>
        <taxon>Panicinae</taxon>
        <taxon>Panicum</taxon>
        <taxon>Panicum sect. Panicum</taxon>
    </lineage>
</organism>
<comment type="caution">
    <text evidence="2">The sequence shown here is derived from an EMBL/GenBank/DDBJ whole genome shotgun (WGS) entry which is preliminary data.</text>
</comment>
<dbReference type="AlphaFoldDB" id="A0A3L6RHH6"/>
<evidence type="ECO:0000313" key="3">
    <source>
        <dbReference type="Proteomes" id="UP000275267"/>
    </source>
</evidence>
<accession>A0A3L6RHH6</accession>
<dbReference type="Proteomes" id="UP000275267">
    <property type="component" value="Unassembled WGS sequence"/>
</dbReference>
<protein>
    <submittedName>
        <fullName evidence="2">Uncharacterized protein</fullName>
    </submittedName>
</protein>